<sequence length="80" mass="9000">PVTPTTPVTTDALSSLHNLIKQDTCGLDEIRRQRLERHHNSGSNARRSTRSVFLGKAKVMSYEDLQDARAKRAEKESYCG</sequence>
<feature type="non-terminal residue" evidence="1">
    <location>
        <position position="1"/>
    </location>
</feature>
<gene>
    <name evidence="1" type="ORF">BU25DRAFT_335203</name>
</gene>
<name>A0ACB6SB51_9PLEO</name>
<dbReference type="EMBL" id="MU006707">
    <property type="protein sequence ID" value="KAF2630554.1"/>
    <property type="molecule type" value="Genomic_DNA"/>
</dbReference>
<comment type="caution">
    <text evidence="1">The sequence shown here is derived from an EMBL/GenBank/DDBJ whole genome shotgun (WGS) entry which is preliminary data.</text>
</comment>
<evidence type="ECO:0000313" key="1">
    <source>
        <dbReference type="EMBL" id="KAF2630554.1"/>
    </source>
</evidence>
<proteinExistence type="predicted"/>
<keyword evidence="2" id="KW-1185">Reference proteome</keyword>
<dbReference type="Proteomes" id="UP000799754">
    <property type="component" value="Unassembled WGS sequence"/>
</dbReference>
<accession>A0ACB6SB51</accession>
<organism evidence="1 2">
    <name type="scientific">Macroventuria anomochaeta</name>
    <dbReference type="NCBI Taxonomy" id="301207"/>
    <lineage>
        <taxon>Eukaryota</taxon>
        <taxon>Fungi</taxon>
        <taxon>Dikarya</taxon>
        <taxon>Ascomycota</taxon>
        <taxon>Pezizomycotina</taxon>
        <taxon>Dothideomycetes</taxon>
        <taxon>Pleosporomycetidae</taxon>
        <taxon>Pleosporales</taxon>
        <taxon>Pleosporineae</taxon>
        <taxon>Didymellaceae</taxon>
        <taxon>Macroventuria</taxon>
    </lineage>
</organism>
<evidence type="ECO:0000313" key="2">
    <source>
        <dbReference type="Proteomes" id="UP000799754"/>
    </source>
</evidence>
<protein>
    <submittedName>
        <fullName evidence="1">Uncharacterized protein</fullName>
    </submittedName>
</protein>
<reference evidence="1" key="1">
    <citation type="journal article" date="2020" name="Stud. Mycol.">
        <title>101 Dothideomycetes genomes: a test case for predicting lifestyles and emergence of pathogens.</title>
        <authorList>
            <person name="Haridas S."/>
            <person name="Albert R."/>
            <person name="Binder M."/>
            <person name="Bloem J."/>
            <person name="Labutti K."/>
            <person name="Salamov A."/>
            <person name="Andreopoulos B."/>
            <person name="Baker S."/>
            <person name="Barry K."/>
            <person name="Bills G."/>
            <person name="Bluhm B."/>
            <person name="Cannon C."/>
            <person name="Castanera R."/>
            <person name="Culley D."/>
            <person name="Daum C."/>
            <person name="Ezra D."/>
            <person name="Gonzalez J."/>
            <person name="Henrissat B."/>
            <person name="Kuo A."/>
            <person name="Liang C."/>
            <person name="Lipzen A."/>
            <person name="Lutzoni F."/>
            <person name="Magnuson J."/>
            <person name="Mondo S."/>
            <person name="Nolan M."/>
            <person name="Ohm R."/>
            <person name="Pangilinan J."/>
            <person name="Park H.-J."/>
            <person name="Ramirez L."/>
            <person name="Alfaro M."/>
            <person name="Sun H."/>
            <person name="Tritt A."/>
            <person name="Yoshinaga Y."/>
            <person name="Zwiers L.-H."/>
            <person name="Turgeon B."/>
            <person name="Goodwin S."/>
            <person name="Spatafora J."/>
            <person name="Crous P."/>
            <person name="Grigoriev I."/>
        </authorList>
    </citation>
    <scope>NUCLEOTIDE SEQUENCE</scope>
    <source>
        <strain evidence="1">CBS 525.71</strain>
    </source>
</reference>